<dbReference type="InterPro" id="IPR016181">
    <property type="entry name" value="Acyl_CoA_acyltransferase"/>
</dbReference>
<keyword evidence="1 4" id="KW-0808">Transferase</keyword>
<evidence type="ECO:0000256" key="2">
    <source>
        <dbReference type="ARBA" id="ARBA00023315"/>
    </source>
</evidence>
<dbReference type="OrthoDB" id="9803233at2"/>
<accession>A0A5C4T4W1</accession>
<dbReference type="Gene3D" id="3.40.630.30">
    <property type="match status" value="1"/>
</dbReference>
<evidence type="ECO:0000256" key="1">
    <source>
        <dbReference type="ARBA" id="ARBA00022679"/>
    </source>
</evidence>
<organism evidence="4 5">
    <name type="scientific">Paenibacillus hemerocallicola</name>
    <dbReference type="NCBI Taxonomy" id="1172614"/>
    <lineage>
        <taxon>Bacteria</taxon>
        <taxon>Bacillati</taxon>
        <taxon>Bacillota</taxon>
        <taxon>Bacilli</taxon>
        <taxon>Bacillales</taxon>
        <taxon>Paenibacillaceae</taxon>
        <taxon>Paenibacillus</taxon>
    </lineage>
</organism>
<evidence type="ECO:0000313" key="4">
    <source>
        <dbReference type="EMBL" id="TNJ63209.1"/>
    </source>
</evidence>
<comment type="caution">
    <text evidence="4">The sequence shown here is derived from an EMBL/GenBank/DDBJ whole genome shotgun (WGS) entry which is preliminary data.</text>
</comment>
<gene>
    <name evidence="4" type="ORF">FE784_26450</name>
</gene>
<proteinExistence type="predicted"/>
<dbReference type="InterPro" id="IPR000182">
    <property type="entry name" value="GNAT_dom"/>
</dbReference>
<dbReference type="PROSITE" id="PS51186">
    <property type="entry name" value="GNAT"/>
    <property type="match status" value="1"/>
</dbReference>
<name>A0A5C4T4W1_9BACL</name>
<evidence type="ECO:0000259" key="3">
    <source>
        <dbReference type="PROSITE" id="PS51186"/>
    </source>
</evidence>
<reference evidence="4 5" key="1">
    <citation type="submission" date="2019-05" db="EMBL/GenBank/DDBJ databases">
        <title>We sequenced the genome of Paenibacillus hemerocallicola KCTC 33185 for further insight into its adaptation and study the phylogeny of Paenibacillus.</title>
        <authorList>
            <person name="Narsing Rao M.P."/>
        </authorList>
    </citation>
    <scope>NUCLEOTIDE SEQUENCE [LARGE SCALE GENOMIC DNA]</scope>
    <source>
        <strain evidence="4 5">KCTC 33185</strain>
    </source>
</reference>
<protein>
    <submittedName>
        <fullName evidence="4">GNAT family N-acetyltransferase</fullName>
    </submittedName>
</protein>
<dbReference type="InterPro" id="IPR050832">
    <property type="entry name" value="Bact_Acetyltransf"/>
</dbReference>
<dbReference type="Pfam" id="PF00583">
    <property type="entry name" value="Acetyltransf_1"/>
    <property type="match status" value="1"/>
</dbReference>
<dbReference type="PANTHER" id="PTHR43877">
    <property type="entry name" value="AMINOALKYLPHOSPHONATE N-ACETYLTRANSFERASE-RELATED-RELATED"/>
    <property type="match status" value="1"/>
</dbReference>
<dbReference type="EMBL" id="VDCQ01000046">
    <property type="protein sequence ID" value="TNJ63209.1"/>
    <property type="molecule type" value="Genomic_DNA"/>
</dbReference>
<dbReference type="CDD" id="cd04301">
    <property type="entry name" value="NAT_SF"/>
    <property type="match status" value="1"/>
</dbReference>
<keyword evidence="5" id="KW-1185">Reference proteome</keyword>
<dbReference type="Proteomes" id="UP000307943">
    <property type="component" value="Unassembled WGS sequence"/>
</dbReference>
<dbReference type="GO" id="GO:0016747">
    <property type="term" value="F:acyltransferase activity, transferring groups other than amino-acyl groups"/>
    <property type="evidence" value="ECO:0007669"/>
    <property type="project" value="InterPro"/>
</dbReference>
<sequence>MYLECWLRRGRVKRMERIVYRKVGPADKPVLLELHCEINYACDTSWARELPYGEYRAKWMSTSQPGQYYDSLIRSMDDPRTMAQLAETEDGRTVGYLWVEYVDVPDYGLTIAEIRDFVICGDFRGQGRGLGLLAHIEEAAKRNGADLLRSETGSDNIASCSLHRKHGFETYRVAFEKRLADMD</sequence>
<dbReference type="PANTHER" id="PTHR43877:SF2">
    <property type="entry name" value="AMINOALKYLPHOSPHONATE N-ACETYLTRANSFERASE-RELATED"/>
    <property type="match status" value="1"/>
</dbReference>
<feature type="domain" description="N-acetyltransferase" evidence="3">
    <location>
        <begin position="18"/>
        <end position="183"/>
    </location>
</feature>
<keyword evidence="2" id="KW-0012">Acyltransferase</keyword>
<dbReference type="AlphaFoldDB" id="A0A5C4T4W1"/>
<dbReference type="SUPFAM" id="SSF55729">
    <property type="entry name" value="Acyl-CoA N-acyltransferases (Nat)"/>
    <property type="match status" value="1"/>
</dbReference>
<evidence type="ECO:0000313" key="5">
    <source>
        <dbReference type="Proteomes" id="UP000307943"/>
    </source>
</evidence>